<dbReference type="OrthoDB" id="9067838at2"/>
<dbReference type="InterPro" id="IPR036388">
    <property type="entry name" value="WH-like_DNA-bd_sf"/>
</dbReference>
<protein>
    <submittedName>
        <fullName evidence="7">LysR family transcriptional regulator</fullName>
    </submittedName>
</protein>
<dbReference type="RefSeq" id="WP_118931482.1">
    <property type="nucleotide sequence ID" value="NZ_CP061008.1"/>
</dbReference>
<dbReference type="PANTHER" id="PTHR30346">
    <property type="entry name" value="TRANSCRIPTIONAL DUAL REGULATOR HCAR-RELATED"/>
    <property type="match status" value="1"/>
</dbReference>
<dbReference type="PANTHER" id="PTHR30346:SF26">
    <property type="entry name" value="HYDROGEN PEROXIDE-INDUCIBLE GENES ACTIVATOR"/>
    <property type="match status" value="1"/>
</dbReference>
<comment type="caution">
    <text evidence="7">The sequence shown here is derived from an EMBL/GenBank/DDBJ whole genome shotgun (WGS) entry which is preliminary data.</text>
</comment>
<dbReference type="AlphaFoldDB" id="A0A424WJP3"/>
<evidence type="ECO:0000259" key="6">
    <source>
        <dbReference type="PROSITE" id="PS50931"/>
    </source>
</evidence>
<proteinExistence type="inferred from homology"/>
<dbReference type="InterPro" id="IPR000847">
    <property type="entry name" value="LysR_HTH_N"/>
</dbReference>
<feature type="domain" description="HTH lysR-type" evidence="6">
    <location>
        <begin position="1"/>
        <end position="58"/>
    </location>
</feature>
<gene>
    <name evidence="7" type="ORF">DY367_01700</name>
</gene>
<dbReference type="GO" id="GO:0003677">
    <property type="term" value="F:DNA binding"/>
    <property type="evidence" value="ECO:0007669"/>
    <property type="project" value="UniProtKB-KW"/>
</dbReference>
<dbReference type="Gene3D" id="3.40.190.10">
    <property type="entry name" value="Periplasmic binding protein-like II"/>
    <property type="match status" value="1"/>
</dbReference>
<accession>A0A424WJP3</accession>
<evidence type="ECO:0000256" key="4">
    <source>
        <dbReference type="ARBA" id="ARBA00023159"/>
    </source>
</evidence>
<evidence type="ECO:0000256" key="5">
    <source>
        <dbReference type="ARBA" id="ARBA00023163"/>
    </source>
</evidence>
<dbReference type="Proteomes" id="UP000285324">
    <property type="component" value="Unassembled WGS sequence"/>
</dbReference>
<organism evidence="7 8">
    <name type="scientific">Alcaligenes xylosoxydans xylosoxydans</name>
    <name type="common">Achromobacter xylosoxidans</name>
    <dbReference type="NCBI Taxonomy" id="85698"/>
    <lineage>
        <taxon>Bacteria</taxon>
        <taxon>Pseudomonadati</taxon>
        <taxon>Pseudomonadota</taxon>
        <taxon>Betaproteobacteria</taxon>
        <taxon>Burkholderiales</taxon>
        <taxon>Alcaligenaceae</taxon>
        <taxon>Achromobacter</taxon>
    </lineage>
</organism>
<comment type="similarity">
    <text evidence="1">Belongs to the LysR transcriptional regulatory family.</text>
</comment>
<evidence type="ECO:0000313" key="8">
    <source>
        <dbReference type="Proteomes" id="UP000285324"/>
    </source>
</evidence>
<name>A0A424WJP3_ALCXX</name>
<keyword evidence="4" id="KW-0010">Activator</keyword>
<keyword evidence="2" id="KW-0805">Transcription regulation</keyword>
<keyword evidence="3" id="KW-0238">DNA-binding</keyword>
<evidence type="ECO:0000256" key="1">
    <source>
        <dbReference type="ARBA" id="ARBA00009437"/>
    </source>
</evidence>
<dbReference type="GO" id="GO:0003700">
    <property type="term" value="F:DNA-binding transcription factor activity"/>
    <property type="evidence" value="ECO:0007669"/>
    <property type="project" value="InterPro"/>
</dbReference>
<dbReference type="EMBL" id="QVXO01000002">
    <property type="protein sequence ID" value="RPJ93496.1"/>
    <property type="molecule type" value="Genomic_DNA"/>
</dbReference>
<dbReference type="Pfam" id="PF03466">
    <property type="entry name" value="LysR_substrate"/>
    <property type="match status" value="1"/>
</dbReference>
<dbReference type="GO" id="GO:0032993">
    <property type="term" value="C:protein-DNA complex"/>
    <property type="evidence" value="ECO:0007669"/>
    <property type="project" value="TreeGrafter"/>
</dbReference>
<dbReference type="SUPFAM" id="SSF53850">
    <property type="entry name" value="Periplasmic binding protein-like II"/>
    <property type="match status" value="1"/>
</dbReference>
<dbReference type="Pfam" id="PF00126">
    <property type="entry name" value="HTH_1"/>
    <property type="match status" value="1"/>
</dbReference>
<dbReference type="InterPro" id="IPR005119">
    <property type="entry name" value="LysR_subst-bd"/>
</dbReference>
<dbReference type="Gene3D" id="1.10.10.10">
    <property type="entry name" value="Winged helix-like DNA-binding domain superfamily/Winged helix DNA-binding domain"/>
    <property type="match status" value="1"/>
</dbReference>
<evidence type="ECO:0000313" key="7">
    <source>
        <dbReference type="EMBL" id="RPJ93496.1"/>
    </source>
</evidence>
<dbReference type="PROSITE" id="PS50931">
    <property type="entry name" value="HTH_LYSR"/>
    <property type="match status" value="1"/>
</dbReference>
<dbReference type="FunFam" id="1.10.10.10:FF:000001">
    <property type="entry name" value="LysR family transcriptional regulator"/>
    <property type="match status" value="1"/>
</dbReference>
<sequence>MDSRQLKAFVAVFEERNITAAARRLHLSQPALSGTIKSLEDLLGTQLFARQARGVAVTEDARILYPQARRILSQTDSMTHQFRQGSSASRIEIGVEADIAGQDIAAFMRAAREAVPTLFVSLLEGCQGDARLATEDERCEDELFLPLSVDPYVLARPAGSGAEAALPWIVCPDHPTHQRLLPYYGAGANTPAAHAGSLRLALALTAAGAGICVAPESLACSQAGVETRPLEGLEMSRRIGLCYAVQALDKSAVATLVERFRDHAFQATHAT</sequence>
<dbReference type="SUPFAM" id="SSF46785">
    <property type="entry name" value="Winged helix' DNA-binding domain"/>
    <property type="match status" value="1"/>
</dbReference>
<keyword evidence="5" id="KW-0804">Transcription</keyword>
<reference evidence="7 8" key="1">
    <citation type="submission" date="2018-08" db="EMBL/GenBank/DDBJ databases">
        <title>Achromobacter xylosoxidans Genome sequencing and assembly.</title>
        <authorList>
            <person name="Wang R."/>
            <person name="Rensing C."/>
            <person name="Li Y."/>
        </authorList>
    </citation>
    <scope>NUCLEOTIDE SEQUENCE [LARGE SCALE GENOMIC DNA]</scope>
    <source>
        <strain evidence="7 8">GD003A</strain>
    </source>
</reference>
<dbReference type="PRINTS" id="PR00039">
    <property type="entry name" value="HTHLYSR"/>
</dbReference>
<evidence type="ECO:0000256" key="3">
    <source>
        <dbReference type="ARBA" id="ARBA00023125"/>
    </source>
</evidence>
<evidence type="ECO:0000256" key="2">
    <source>
        <dbReference type="ARBA" id="ARBA00023015"/>
    </source>
</evidence>
<dbReference type="InterPro" id="IPR036390">
    <property type="entry name" value="WH_DNA-bd_sf"/>
</dbReference>